<evidence type="ECO:0000313" key="2">
    <source>
        <dbReference type="Proteomes" id="UP001281147"/>
    </source>
</evidence>
<reference evidence="1" key="1">
    <citation type="submission" date="2023-07" db="EMBL/GenBank/DDBJ databases">
        <title>Black Yeasts Isolated from many extreme environments.</title>
        <authorList>
            <person name="Coleine C."/>
            <person name="Stajich J.E."/>
            <person name="Selbmann L."/>
        </authorList>
    </citation>
    <scope>NUCLEOTIDE SEQUENCE</scope>
    <source>
        <strain evidence="1">CCFEE 5714</strain>
    </source>
</reference>
<organism evidence="1 2">
    <name type="scientific">Vermiconidia calcicola</name>
    <dbReference type="NCBI Taxonomy" id="1690605"/>
    <lineage>
        <taxon>Eukaryota</taxon>
        <taxon>Fungi</taxon>
        <taxon>Dikarya</taxon>
        <taxon>Ascomycota</taxon>
        <taxon>Pezizomycotina</taxon>
        <taxon>Dothideomycetes</taxon>
        <taxon>Dothideomycetidae</taxon>
        <taxon>Mycosphaerellales</taxon>
        <taxon>Extremaceae</taxon>
        <taxon>Vermiconidia</taxon>
    </lineage>
</organism>
<sequence length="323" mass="35185">MFDHKFTAEKDPKGALVRTTTIASTATEQLPSYSSAPPPPLYTQHSFALASSTSLPNSPVPNLPFNPSKLLTIYSEGDSGSRCTWKPRQLEIPIFQGTDIGSRPLYVSKRASRRKGNAVLSHAQRGNVLATDYRFGFGASREPKIRYLKTSDDGNDVKGPAEKQSRSSFEEDREEGTNLAVKVKSGWGNAVTLTSTTDLSQTFKWKYIKTAPAADTRKFKLGQAQLRVLALFAHGSSVPSSTGEGGKLLAVLVRSEGTRTPGTKVWDSGNGGQLLLGAEATAYLDEPVIVASCIMMLKKEIDRNAQVVYWRERIFVLGKLGRG</sequence>
<accession>A0ACC3NAD8</accession>
<comment type="caution">
    <text evidence="1">The sequence shown here is derived from an EMBL/GenBank/DDBJ whole genome shotgun (WGS) entry which is preliminary data.</text>
</comment>
<gene>
    <name evidence="1" type="ORF">LTR37_008699</name>
</gene>
<keyword evidence="2" id="KW-1185">Reference proteome</keyword>
<protein>
    <submittedName>
        <fullName evidence="1">Uncharacterized protein</fullName>
    </submittedName>
</protein>
<dbReference type="EMBL" id="JAUTXU010000065">
    <property type="protein sequence ID" value="KAK3713014.1"/>
    <property type="molecule type" value="Genomic_DNA"/>
</dbReference>
<dbReference type="Proteomes" id="UP001281147">
    <property type="component" value="Unassembled WGS sequence"/>
</dbReference>
<evidence type="ECO:0000313" key="1">
    <source>
        <dbReference type="EMBL" id="KAK3713014.1"/>
    </source>
</evidence>
<proteinExistence type="predicted"/>
<name>A0ACC3NAD8_9PEZI</name>